<organism evidence="1 2">
    <name type="scientific">Streptosporangium fragile</name>
    <dbReference type="NCBI Taxonomy" id="46186"/>
    <lineage>
        <taxon>Bacteria</taxon>
        <taxon>Bacillati</taxon>
        <taxon>Actinomycetota</taxon>
        <taxon>Actinomycetes</taxon>
        <taxon>Streptosporangiales</taxon>
        <taxon>Streptosporangiaceae</taxon>
        <taxon>Streptosporangium</taxon>
    </lineage>
</organism>
<keyword evidence="2" id="KW-1185">Reference proteome</keyword>
<accession>A0ABN3WBD8</accession>
<evidence type="ECO:0000313" key="2">
    <source>
        <dbReference type="Proteomes" id="UP001500831"/>
    </source>
</evidence>
<name>A0ABN3WBD8_9ACTN</name>
<dbReference type="Proteomes" id="UP001500831">
    <property type="component" value="Unassembled WGS sequence"/>
</dbReference>
<sequence length="220" mass="23842">MILLVGSTGCTTSADPLPTPGKLPTGFLLYEAEARKPVARPEEGKWTINEDLGQVLEFNPCNRREPFDVIHSTGSDRVSARTISYTAAKEHRSEQVVIYYHEAYSLYAYRALLDQLGECDRVTSGSLVVKTSSNAALMGDRAARVVTQAYNRKSGRIAAGGRRIVIAQEGAAIMIYTHAGEYTEVRDGDFSRQLKDAGTMATVAGLPPTPGKICSLPDVC</sequence>
<comment type="caution">
    <text evidence="1">The sequence shown here is derived from an EMBL/GenBank/DDBJ whole genome shotgun (WGS) entry which is preliminary data.</text>
</comment>
<dbReference type="EMBL" id="BAAAVI010000102">
    <property type="protein sequence ID" value="GAA2910106.1"/>
    <property type="molecule type" value="Genomic_DNA"/>
</dbReference>
<protein>
    <submittedName>
        <fullName evidence="1">Uncharacterized protein</fullName>
    </submittedName>
</protein>
<evidence type="ECO:0000313" key="1">
    <source>
        <dbReference type="EMBL" id="GAA2910106.1"/>
    </source>
</evidence>
<reference evidence="1 2" key="1">
    <citation type="journal article" date="2019" name="Int. J. Syst. Evol. Microbiol.">
        <title>The Global Catalogue of Microorganisms (GCM) 10K type strain sequencing project: providing services to taxonomists for standard genome sequencing and annotation.</title>
        <authorList>
            <consortium name="The Broad Institute Genomics Platform"/>
            <consortium name="The Broad Institute Genome Sequencing Center for Infectious Disease"/>
            <person name="Wu L."/>
            <person name="Ma J."/>
        </authorList>
    </citation>
    <scope>NUCLEOTIDE SEQUENCE [LARGE SCALE GENOMIC DNA]</scope>
    <source>
        <strain evidence="1 2">JCM 6242</strain>
    </source>
</reference>
<gene>
    <name evidence="1" type="ORF">GCM10010517_76590</name>
</gene>
<proteinExistence type="predicted"/>